<evidence type="ECO:0000259" key="1">
    <source>
        <dbReference type="PROSITE" id="PS50097"/>
    </source>
</evidence>
<proteinExistence type="predicted"/>
<dbReference type="PROSITE" id="PS50097">
    <property type="entry name" value="BTB"/>
    <property type="match status" value="1"/>
</dbReference>
<feature type="domain" description="BTB" evidence="1">
    <location>
        <begin position="29"/>
        <end position="99"/>
    </location>
</feature>
<dbReference type="Pfam" id="PF00651">
    <property type="entry name" value="BTB"/>
    <property type="match status" value="1"/>
</dbReference>
<evidence type="ECO:0000313" key="2">
    <source>
        <dbReference type="EMBL" id="KAH0555942.1"/>
    </source>
</evidence>
<gene>
    <name evidence="2" type="ORF">GP486_006113</name>
</gene>
<dbReference type="Proteomes" id="UP000750711">
    <property type="component" value="Unassembled WGS sequence"/>
</dbReference>
<dbReference type="EMBL" id="JAGHQM010001291">
    <property type="protein sequence ID" value="KAH0555942.1"/>
    <property type="molecule type" value="Genomic_DNA"/>
</dbReference>
<dbReference type="CDD" id="cd18186">
    <property type="entry name" value="BTB_POZ_ZBTB_KLHL-like"/>
    <property type="match status" value="1"/>
</dbReference>
<reference evidence="2" key="1">
    <citation type="submission" date="2021-03" db="EMBL/GenBank/DDBJ databases">
        <title>Comparative genomics and phylogenomic investigation of the class Geoglossomycetes provide insights into ecological specialization and systematics.</title>
        <authorList>
            <person name="Melie T."/>
            <person name="Pirro S."/>
            <person name="Miller A.N."/>
            <person name="Quandt A."/>
        </authorList>
    </citation>
    <scope>NUCLEOTIDE SEQUENCE</scope>
    <source>
        <strain evidence="2">CAQ_001_2017</strain>
    </source>
</reference>
<evidence type="ECO:0000313" key="3">
    <source>
        <dbReference type="Proteomes" id="UP000750711"/>
    </source>
</evidence>
<sequence>MQQSPSKRPCRRFTVKGPKDDFSSNLLSPTICIEVSHLERKYIIHKKPLIAKCPYFATLFSSELPCTDVATDVVKFEGQNCTSEAFNSFISFIYNGQYECAWPESTKGERCLVHASTYILAERLRRATTGGIVLDCQWKWSRNLSVLFMKIRKANRPQDRMRSVITMYIAANIGTLRKDPVFISCLRDYSELLEDLLQHVDDTSPQYDKIISSK</sequence>
<dbReference type="SUPFAM" id="SSF54695">
    <property type="entry name" value="POZ domain"/>
    <property type="match status" value="1"/>
</dbReference>
<dbReference type="InterPro" id="IPR011333">
    <property type="entry name" value="SKP1/BTB/POZ_sf"/>
</dbReference>
<dbReference type="AlphaFoldDB" id="A0A9P8L7Y7"/>
<name>A0A9P8L7Y7_9PEZI</name>
<comment type="caution">
    <text evidence="2">The sequence shown here is derived from an EMBL/GenBank/DDBJ whole genome shotgun (WGS) entry which is preliminary data.</text>
</comment>
<accession>A0A9P8L7Y7</accession>
<dbReference type="Gene3D" id="3.30.710.10">
    <property type="entry name" value="Potassium Channel Kv1.1, Chain A"/>
    <property type="match status" value="1"/>
</dbReference>
<organism evidence="2 3">
    <name type="scientific">Trichoglossum hirsutum</name>
    <dbReference type="NCBI Taxonomy" id="265104"/>
    <lineage>
        <taxon>Eukaryota</taxon>
        <taxon>Fungi</taxon>
        <taxon>Dikarya</taxon>
        <taxon>Ascomycota</taxon>
        <taxon>Pezizomycotina</taxon>
        <taxon>Geoglossomycetes</taxon>
        <taxon>Geoglossales</taxon>
        <taxon>Geoglossaceae</taxon>
        <taxon>Trichoglossum</taxon>
    </lineage>
</organism>
<keyword evidence="3" id="KW-1185">Reference proteome</keyword>
<protein>
    <recommendedName>
        <fullName evidence="1">BTB domain-containing protein</fullName>
    </recommendedName>
</protein>
<dbReference type="InterPro" id="IPR000210">
    <property type="entry name" value="BTB/POZ_dom"/>
</dbReference>